<dbReference type="Proteomes" id="UP001210925">
    <property type="component" value="Unassembled WGS sequence"/>
</dbReference>
<dbReference type="AlphaFoldDB" id="A0AAD5Y6A0"/>
<dbReference type="PANTHER" id="PTHR10997:SF7">
    <property type="entry name" value="IMPORTIN-11"/>
    <property type="match status" value="1"/>
</dbReference>
<dbReference type="GO" id="GO:0005635">
    <property type="term" value="C:nuclear envelope"/>
    <property type="evidence" value="ECO:0007669"/>
    <property type="project" value="TreeGrafter"/>
</dbReference>
<evidence type="ECO:0000256" key="1">
    <source>
        <dbReference type="ARBA" id="ARBA00004123"/>
    </source>
</evidence>
<evidence type="ECO:0000256" key="2">
    <source>
        <dbReference type="ARBA" id="ARBA00007991"/>
    </source>
</evidence>
<accession>A0AAD5Y6A0</accession>
<evidence type="ECO:0000256" key="4">
    <source>
        <dbReference type="ARBA" id="ARBA00023242"/>
    </source>
</evidence>
<feature type="domain" description="Importin N-terminal" evidence="5">
    <location>
        <begin position="1"/>
        <end position="61"/>
    </location>
</feature>
<dbReference type="Gene3D" id="1.25.10.10">
    <property type="entry name" value="Leucine-rich Repeat Variant"/>
    <property type="match status" value="1"/>
</dbReference>
<dbReference type="Pfam" id="PF03810">
    <property type="entry name" value="IBN_N"/>
    <property type="match status" value="1"/>
</dbReference>
<dbReference type="EMBL" id="JADGKB010000007">
    <property type="protein sequence ID" value="KAJ3261121.1"/>
    <property type="molecule type" value="Genomic_DNA"/>
</dbReference>
<dbReference type="PANTHER" id="PTHR10997">
    <property type="entry name" value="IMPORTIN-7, 8, 11"/>
    <property type="match status" value="1"/>
</dbReference>
<evidence type="ECO:0000256" key="3">
    <source>
        <dbReference type="ARBA" id="ARBA00022448"/>
    </source>
</evidence>
<reference evidence="6" key="1">
    <citation type="submission" date="2020-05" db="EMBL/GenBank/DDBJ databases">
        <title>Phylogenomic resolution of chytrid fungi.</title>
        <authorList>
            <person name="Stajich J.E."/>
            <person name="Amses K."/>
            <person name="Simmons R."/>
            <person name="Seto K."/>
            <person name="Myers J."/>
            <person name="Bonds A."/>
            <person name="Quandt C.A."/>
            <person name="Barry K."/>
            <person name="Liu P."/>
            <person name="Grigoriev I."/>
            <person name="Longcore J.E."/>
            <person name="James T.Y."/>
        </authorList>
    </citation>
    <scope>NUCLEOTIDE SEQUENCE</scope>
    <source>
        <strain evidence="6">PLAUS21</strain>
    </source>
</reference>
<name>A0AAD5Y6A0_9FUNG</name>
<evidence type="ECO:0000259" key="5">
    <source>
        <dbReference type="PROSITE" id="PS50166"/>
    </source>
</evidence>
<dbReference type="InterPro" id="IPR016024">
    <property type="entry name" value="ARM-type_fold"/>
</dbReference>
<dbReference type="InterPro" id="IPR058669">
    <property type="entry name" value="TPR_IPO7/11-like"/>
</dbReference>
<dbReference type="InterPro" id="IPR011989">
    <property type="entry name" value="ARM-like"/>
</dbReference>
<keyword evidence="4" id="KW-0539">Nucleus</keyword>
<organism evidence="6 7">
    <name type="scientific">Boothiomyces macroporosus</name>
    <dbReference type="NCBI Taxonomy" id="261099"/>
    <lineage>
        <taxon>Eukaryota</taxon>
        <taxon>Fungi</taxon>
        <taxon>Fungi incertae sedis</taxon>
        <taxon>Chytridiomycota</taxon>
        <taxon>Chytridiomycota incertae sedis</taxon>
        <taxon>Chytridiomycetes</taxon>
        <taxon>Rhizophydiales</taxon>
        <taxon>Terramycetaceae</taxon>
        <taxon>Boothiomyces</taxon>
    </lineage>
</organism>
<dbReference type="PROSITE" id="PS50166">
    <property type="entry name" value="IMPORTIN_B_NT"/>
    <property type="match status" value="1"/>
</dbReference>
<dbReference type="InterPro" id="IPR001494">
    <property type="entry name" value="Importin-beta_N"/>
</dbReference>
<comment type="caution">
    <text evidence="6">The sequence shown here is derived from an EMBL/GenBank/DDBJ whole genome shotgun (WGS) entry which is preliminary data.</text>
</comment>
<dbReference type="GO" id="GO:0031267">
    <property type="term" value="F:small GTPase binding"/>
    <property type="evidence" value="ECO:0007669"/>
    <property type="project" value="InterPro"/>
</dbReference>
<keyword evidence="3" id="KW-0813">Transport</keyword>
<gene>
    <name evidence="6" type="primary">IPO11</name>
    <name evidence="6" type="ORF">HK103_006430</name>
</gene>
<dbReference type="Pfam" id="PF25758">
    <property type="entry name" value="TPR_IPO11"/>
    <property type="match status" value="1"/>
</dbReference>
<dbReference type="GO" id="GO:0006606">
    <property type="term" value="P:protein import into nucleus"/>
    <property type="evidence" value="ECO:0007669"/>
    <property type="project" value="TreeGrafter"/>
</dbReference>
<dbReference type="GO" id="GO:0005829">
    <property type="term" value="C:cytosol"/>
    <property type="evidence" value="ECO:0007669"/>
    <property type="project" value="TreeGrafter"/>
</dbReference>
<dbReference type="SUPFAM" id="SSF48371">
    <property type="entry name" value="ARM repeat"/>
    <property type="match status" value="1"/>
</dbReference>
<keyword evidence="7" id="KW-1185">Reference proteome</keyword>
<comment type="subcellular location">
    <subcellularLocation>
        <location evidence="1">Nucleus</location>
    </subcellularLocation>
</comment>
<sequence length="933" mass="106162">MYHATLQQIYLDVNLDIKIRSLAVISLKNGIDKYWRKSAKGAIQPQEKQLIKQNQLQFLGETNRQLATQHAVIIAKIARHDFPNEWPDLLDILMPVVEQSFNSNSSMRFNSLYTLHLVMKSLTSKALPSAKRITQMITPNVFRFTLTVFHTQLAKFFALVEQNSTDVNEINDALVLSKVALKCLRRLTINGYQKFSEATEVTELFASLNGYLPKLQTIYAQLSSTASAKPISNTLNGILMLFGKLFLNASTDRVVDFMLVPSTIETVRIYWAFVESETLGDDPLYENIKIQALKILKNIVKHPAYHVVSEKHADPRIPEVLNILHGILTQEFILACAKTLLSRYICLSKSDLELWEDDPESFNQEEESDHWEFNIRGCAEKLYMVLNSKYRELLSPFLVNTLNSLGDPNASNLLFLEGLYCVFGSCAFELYDYFDFDQWFETKLIFQVQNKLPEFKVLRRRIADLMGHWVGVKSAKEKRAVLYEAIISLLQPGEDTVVRLRATSNLLKLIDDFDFDPAQFLPYLQPVIENFKDLLDAVDEFDSKITIINCLIAITERLEGQAVVAMAPLFSVIHNLWLRSEGQNMFRTSIVKILTKFVKTLRGESYQMYEMVAPILQESLDTSNPGHVYLFEEGLELWLATMQNCPRAHQGLLNLVPIAISLLDLGTETLKKIIHILEAYIVVCPQEIFQSYITPITTTVSGMLENVSAPAVGTLLKMIDLIIQSANNTNCIPALFNVIYSSGFFNKLVSVILIGEDLSVVIIAYMMVLARMVLYDPNSVLHAFEAGGQDIIDRLLLAMIDKFDALSHIRQSKLFALSFASLISTGHPKVVSKLGEFFAIFTSVAVQLKDLDRTEAQLFSFEVRNEDDDEFSLDFERRKYLNSLDPLYMEGSLVPFIKTKLAEFEQKVGTAYLNELTRTIDQDIMLQINRMFQ</sequence>
<proteinExistence type="inferred from homology"/>
<comment type="similarity">
    <text evidence="2">Belongs to the importin beta family.</text>
</comment>
<evidence type="ECO:0000313" key="6">
    <source>
        <dbReference type="EMBL" id="KAJ3261121.1"/>
    </source>
</evidence>
<evidence type="ECO:0000313" key="7">
    <source>
        <dbReference type="Proteomes" id="UP001210925"/>
    </source>
</evidence>
<protein>
    <submittedName>
        <fullName evidence="6">Importin-11</fullName>
    </submittedName>
</protein>